<comment type="caution">
    <text evidence="4">The sequence shown here is derived from an EMBL/GenBank/DDBJ whole genome shotgun (WGS) entry which is preliminary data.</text>
</comment>
<dbReference type="Proteomes" id="UP000664203">
    <property type="component" value="Unassembled WGS sequence"/>
</dbReference>
<dbReference type="InterPro" id="IPR050251">
    <property type="entry name" value="HpcH-HpaI_aldolase"/>
</dbReference>
<accession>A0A8H3PKA7</accession>
<keyword evidence="1" id="KW-0479">Metal-binding</keyword>
<dbReference type="EMBL" id="CAJPDR010000928">
    <property type="protein sequence ID" value="CAF9943218.1"/>
    <property type="molecule type" value="Genomic_DNA"/>
</dbReference>
<keyword evidence="2" id="KW-0456">Lyase</keyword>
<dbReference type="InterPro" id="IPR005000">
    <property type="entry name" value="Aldolase/citrate-lyase_domain"/>
</dbReference>
<dbReference type="Pfam" id="PF03328">
    <property type="entry name" value="HpcH_HpaI"/>
    <property type="match status" value="1"/>
</dbReference>
<evidence type="ECO:0000313" key="4">
    <source>
        <dbReference type="EMBL" id="CAF9943218.1"/>
    </source>
</evidence>
<dbReference type="GO" id="GO:0046872">
    <property type="term" value="F:metal ion binding"/>
    <property type="evidence" value="ECO:0007669"/>
    <property type="project" value="UniProtKB-KW"/>
</dbReference>
<evidence type="ECO:0000313" key="5">
    <source>
        <dbReference type="Proteomes" id="UP000664203"/>
    </source>
</evidence>
<keyword evidence="5" id="KW-1185">Reference proteome</keyword>
<evidence type="ECO:0000259" key="3">
    <source>
        <dbReference type="Pfam" id="PF03328"/>
    </source>
</evidence>
<organism evidence="4 5">
    <name type="scientific">Alectoria fallacina</name>
    <dbReference type="NCBI Taxonomy" id="1903189"/>
    <lineage>
        <taxon>Eukaryota</taxon>
        <taxon>Fungi</taxon>
        <taxon>Dikarya</taxon>
        <taxon>Ascomycota</taxon>
        <taxon>Pezizomycotina</taxon>
        <taxon>Lecanoromycetes</taxon>
        <taxon>OSLEUM clade</taxon>
        <taxon>Lecanoromycetidae</taxon>
        <taxon>Lecanorales</taxon>
        <taxon>Lecanorineae</taxon>
        <taxon>Parmeliaceae</taxon>
        <taxon>Alectoria</taxon>
    </lineage>
</organism>
<dbReference type="OrthoDB" id="2326446at2759"/>
<evidence type="ECO:0000256" key="1">
    <source>
        <dbReference type="ARBA" id="ARBA00022723"/>
    </source>
</evidence>
<dbReference type="GO" id="GO:0005737">
    <property type="term" value="C:cytoplasm"/>
    <property type="evidence" value="ECO:0007669"/>
    <property type="project" value="TreeGrafter"/>
</dbReference>
<evidence type="ECO:0000256" key="2">
    <source>
        <dbReference type="ARBA" id="ARBA00023239"/>
    </source>
</evidence>
<dbReference type="Gene3D" id="3.20.20.60">
    <property type="entry name" value="Phosphoenolpyruvate-binding domains"/>
    <property type="match status" value="1"/>
</dbReference>
<name>A0A8H3PKA7_9LECA</name>
<dbReference type="InterPro" id="IPR040442">
    <property type="entry name" value="Pyrv_kinase-like_dom_sf"/>
</dbReference>
<dbReference type="InterPro" id="IPR015813">
    <property type="entry name" value="Pyrv/PenolPyrv_kinase-like_dom"/>
</dbReference>
<proteinExistence type="predicted"/>
<feature type="domain" description="HpcH/HpaI aldolase/citrate lyase" evidence="3">
    <location>
        <begin position="57"/>
        <end position="242"/>
    </location>
</feature>
<dbReference type="PANTHER" id="PTHR30502">
    <property type="entry name" value="2-KETO-3-DEOXY-L-RHAMNONATE ALDOLASE"/>
    <property type="match status" value="1"/>
</dbReference>
<dbReference type="AlphaFoldDB" id="A0A8H3PKA7"/>
<reference evidence="4" key="1">
    <citation type="submission" date="2021-03" db="EMBL/GenBank/DDBJ databases">
        <authorList>
            <person name="Tagirdzhanova G."/>
        </authorList>
    </citation>
    <scope>NUCLEOTIDE SEQUENCE</scope>
</reference>
<sequence>MGLQSNEYLQVADKGMAAYRAPSLTQPHKARQAIRDAYEGKINPIIGYYCGISSIPTARVMAQMGADVVWIDWEHSACGVETMTTIVHEIQFMSEGRTMAFVRYKWSLYIWYQDLMINIFDRLPGHDHASIGYALDAGASIVIPQIDTVEQAQHVVTAAKFGPTQKGNRSAPPCRWLPGIGDTGVDPTRSVWENVNDQAAIIIQIESEEGAHNLDAILTAVGDKIDAVWMGTMDMRVSMGYDGFWGPEPRFLEIVELYRNTLKKHNKPDTGMCLGGEWEKGANKAFVIVGGDAFAFLGDTATISNARDHLAPLASKVHMNGRG</sequence>
<gene>
    <name evidence="4" type="ORF">ALECFALPRED_010850</name>
</gene>
<dbReference type="SUPFAM" id="SSF51621">
    <property type="entry name" value="Phosphoenolpyruvate/pyruvate domain"/>
    <property type="match status" value="1"/>
</dbReference>
<dbReference type="GO" id="GO:0016832">
    <property type="term" value="F:aldehyde-lyase activity"/>
    <property type="evidence" value="ECO:0007669"/>
    <property type="project" value="TreeGrafter"/>
</dbReference>
<protein>
    <recommendedName>
        <fullName evidence="3">HpcH/HpaI aldolase/citrate lyase domain-containing protein</fullName>
    </recommendedName>
</protein>
<dbReference type="PANTHER" id="PTHR30502:SF8">
    <property type="entry name" value="SYNTHASE, PUTATIVE-RELATED"/>
    <property type="match status" value="1"/>
</dbReference>